<keyword evidence="8" id="KW-1133">Transmembrane helix</keyword>
<dbReference type="SMART" id="SM00283">
    <property type="entry name" value="MA"/>
    <property type="match status" value="1"/>
</dbReference>
<proteinExistence type="inferred from homology"/>
<dbReference type="InterPro" id="IPR003660">
    <property type="entry name" value="HAMP_dom"/>
</dbReference>
<sequence length="556" mass="60293">MSIGAKMNVAFYSLIGMLCISMIVSFVNFQRIDHQVDTAMNERVTAIQEISSVRYQAAQLDNYITKYLLLEDGADYEKVHTYMQSMDEQIASLETLAVTDTMKGYIEELKRQKGSLDQEFEKIAAATHGAALSNSAIQGISQSLIDTTDKMIEYQTGQLEDIKKDTKGAIASSNITAAAVLAASLIVSGMLVYFVRRTITRPLRKVVEAVTTVSSGDLTEEDLIVRSKDEIGQLSEAFNTMKKNLKTLLWNARLNAEQVSGAAQQLSASTQEISATAEEMVRRVNVTAEMAQTNAQAANDSARAMDETAIGVQKIAESTQMLHSASLDTSELASHGGEVLQNAEKQMGTINHSTNAVNELVQKLSKQTQEIENISKVITEITDQTNLLALNAAIEAARAGEHGRGFAVVAEEVRKLAEQSKQSASKITALTAEIKQDTENVEKAVSDSLQSVEDGVKVIAEAGQAFADIVKAIEQMKMQIGEISATSEQISASAEEVSAAVNEISSASMESAGEIQMVASNIEEQTATMEQVNKVAAELSENAQNLQREIRKFQIQ</sequence>
<feature type="domain" description="Methyl-accepting transducer" evidence="9">
    <location>
        <begin position="269"/>
        <end position="505"/>
    </location>
</feature>
<organism evidence="11 12">
    <name type="scientific">Ureibacillus terrenus</name>
    <dbReference type="NCBI Taxonomy" id="118246"/>
    <lineage>
        <taxon>Bacteria</taxon>
        <taxon>Bacillati</taxon>
        <taxon>Bacillota</taxon>
        <taxon>Bacilli</taxon>
        <taxon>Bacillales</taxon>
        <taxon>Caryophanaceae</taxon>
        <taxon>Ureibacillus</taxon>
    </lineage>
</organism>
<dbReference type="Pfam" id="PF12729">
    <property type="entry name" value="4HB_MCP_1"/>
    <property type="match status" value="1"/>
</dbReference>
<keyword evidence="4 6" id="KW-0807">Transducer</keyword>
<dbReference type="OrthoDB" id="107771at2"/>
<evidence type="ECO:0000259" key="9">
    <source>
        <dbReference type="PROSITE" id="PS50111"/>
    </source>
</evidence>
<feature type="transmembrane region" description="Helical" evidence="8">
    <location>
        <begin position="9"/>
        <end position="29"/>
    </location>
</feature>
<dbReference type="CDD" id="cd06225">
    <property type="entry name" value="HAMP"/>
    <property type="match status" value="1"/>
</dbReference>
<dbReference type="InterPro" id="IPR024478">
    <property type="entry name" value="HlyB_4HB_MCP"/>
</dbReference>
<dbReference type="CDD" id="cd11386">
    <property type="entry name" value="MCP_signal"/>
    <property type="match status" value="1"/>
</dbReference>
<evidence type="ECO:0000256" key="8">
    <source>
        <dbReference type="SAM" id="Phobius"/>
    </source>
</evidence>
<dbReference type="RefSeq" id="WP_141602136.1">
    <property type="nucleotide sequence ID" value="NZ_JARMSC010000025.1"/>
</dbReference>
<dbReference type="Proteomes" id="UP000315753">
    <property type="component" value="Unassembled WGS sequence"/>
</dbReference>
<keyword evidence="12" id="KW-1185">Reference proteome</keyword>
<evidence type="ECO:0000256" key="4">
    <source>
        <dbReference type="ARBA" id="ARBA00023224"/>
    </source>
</evidence>
<dbReference type="PROSITE" id="PS50111">
    <property type="entry name" value="CHEMOTAXIS_TRANSDUC_2"/>
    <property type="match status" value="1"/>
</dbReference>
<evidence type="ECO:0000256" key="2">
    <source>
        <dbReference type="ARBA" id="ARBA00022475"/>
    </source>
</evidence>
<keyword evidence="8" id="KW-0812">Transmembrane</keyword>
<keyword evidence="7" id="KW-0175">Coiled coil</keyword>
<evidence type="ECO:0000256" key="1">
    <source>
        <dbReference type="ARBA" id="ARBA00004236"/>
    </source>
</evidence>
<evidence type="ECO:0000313" key="12">
    <source>
        <dbReference type="Proteomes" id="UP000315753"/>
    </source>
</evidence>
<evidence type="ECO:0000256" key="7">
    <source>
        <dbReference type="SAM" id="Coils"/>
    </source>
</evidence>
<protein>
    <submittedName>
        <fullName evidence="11">Methyl-accepting chemotaxis protein</fullName>
    </submittedName>
</protein>
<name>A0A540V262_9BACL</name>
<dbReference type="PANTHER" id="PTHR32089:SF112">
    <property type="entry name" value="LYSOZYME-LIKE PROTEIN-RELATED"/>
    <property type="match status" value="1"/>
</dbReference>
<dbReference type="PROSITE" id="PS50885">
    <property type="entry name" value="HAMP"/>
    <property type="match status" value="1"/>
</dbReference>
<evidence type="ECO:0000313" key="11">
    <source>
        <dbReference type="EMBL" id="TQE90844.1"/>
    </source>
</evidence>
<comment type="similarity">
    <text evidence="5">Belongs to the methyl-accepting chemotaxis (MCP) protein family.</text>
</comment>
<dbReference type="AlphaFoldDB" id="A0A540V262"/>
<dbReference type="PANTHER" id="PTHR32089">
    <property type="entry name" value="METHYL-ACCEPTING CHEMOTAXIS PROTEIN MCPB"/>
    <property type="match status" value="1"/>
</dbReference>
<dbReference type="EMBL" id="VIGD01000008">
    <property type="protein sequence ID" value="TQE90844.1"/>
    <property type="molecule type" value="Genomic_DNA"/>
</dbReference>
<evidence type="ECO:0000256" key="3">
    <source>
        <dbReference type="ARBA" id="ARBA00023136"/>
    </source>
</evidence>
<dbReference type="InterPro" id="IPR004089">
    <property type="entry name" value="MCPsignal_dom"/>
</dbReference>
<dbReference type="Gene3D" id="1.10.287.950">
    <property type="entry name" value="Methyl-accepting chemotaxis protein"/>
    <property type="match status" value="1"/>
</dbReference>
<comment type="subcellular location">
    <subcellularLocation>
        <location evidence="1">Cell membrane</location>
    </subcellularLocation>
</comment>
<comment type="caution">
    <text evidence="11">The sequence shown here is derived from an EMBL/GenBank/DDBJ whole genome shotgun (WGS) entry which is preliminary data.</text>
</comment>
<dbReference type="Pfam" id="PF00015">
    <property type="entry name" value="MCPsignal"/>
    <property type="match status" value="1"/>
</dbReference>
<dbReference type="SMART" id="SM00304">
    <property type="entry name" value="HAMP"/>
    <property type="match status" value="1"/>
</dbReference>
<keyword evidence="3 8" id="KW-0472">Membrane</keyword>
<accession>A0A540V262</accession>
<feature type="transmembrane region" description="Helical" evidence="8">
    <location>
        <begin position="175"/>
        <end position="195"/>
    </location>
</feature>
<reference evidence="11 12" key="1">
    <citation type="submission" date="2019-06" db="EMBL/GenBank/DDBJ databases">
        <title>Genome sequence of Ureibacillus terrenus.</title>
        <authorList>
            <person name="Maclea K.S."/>
            <person name="Simoes M."/>
        </authorList>
    </citation>
    <scope>NUCLEOTIDE SEQUENCE [LARGE SCALE GENOMIC DNA]</scope>
    <source>
        <strain evidence="11 12">ATCC BAA-384</strain>
    </source>
</reference>
<evidence type="ECO:0000256" key="6">
    <source>
        <dbReference type="PROSITE-ProRule" id="PRU00284"/>
    </source>
</evidence>
<gene>
    <name evidence="11" type="ORF">FKZ59_07495</name>
</gene>
<dbReference type="SUPFAM" id="SSF58104">
    <property type="entry name" value="Methyl-accepting chemotaxis protein (MCP) signaling domain"/>
    <property type="match status" value="1"/>
</dbReference>
<dbReference type="GO" id="GO:0005886">
    <property type="term" value="C:plasma membrane"/>
    <property type="evidence" value="ECO:0007669"/>
    <property type="project" value="UniProtKB-SubCell"/>
</dbReference>
<keyword evidence="2" id="KW-1003">Cell membrane</keyword>
<feature type="coiled-coil region" evidence="7">
    <location>
        <begin position="522"/>
        <end position="556"/>
    </location>
</feature>
<dbReference type="GO" id="GO:0007165">
    <property type="term" value="P:signal transduction"/>
    <property type="evidence" value="ECO:0007669"/>
    <property type="project" value="UniProtKB-KW"/>
</dbReference>
<dbReference type="Gene3D" id="6.10.340.10">
    <property type="match status" value="1"/>
</dbReference>
<feature type="domain" description="HAMP" evidence="10">
    <location>
        <begin position="197"/>
        <end position="250"/>
    </location>
</feature>
<dbReference type="Pfam" id="PF00672">
    <property type="entry name" value="HAMP"/>
    <property type="match status" value="1"/>
</dbReference>
<evidence type="ECO:0000256" key="5">
    <source>
        <dbReference type="ARBA" id="ARBA00029447"/>
    </source>
</evidence>
<evidence type="ECO:0000259" key="10">
    <source>
        <dbReference type="PROSITE" id="PS50885"/>
    </source>
</evidence>